<dbReference type="RefSeq" id="WP_143856915.1">
    <property type="nucleotide sequence ID" value="NZ_CP041730.1"/>
</dbReference>
<gene>
    <name evidence="2" type="ORF">FNU76_06295</name>
</gene>
<reference evidence="3" key="1">
    <citation type="submission" date="2019-07" db="EMBL/GenBank/DDBJ databases">
        <title>Chitinimonas sp. nov., isolated from Ny-Alesund, arctica soil.</title>
        <authorList>
            <person name="Xu Q."/>
            <person name="Peng F."/>
        </authorList>
    </citation>
    <scope>NUCLEOTIDE SEQUENCE [LARGE SCALE GENOMIC DNA]</scope>
    <source>
        <strain evidence="3">R3-44</strain>
    </source>
</reference>
<dbReference type="AlphaFoldDB" id="A0A516SCW2"/>
<evidence type="ECO:0000256" key="1">
    <source>
        <dbReference type="SAM" id="Coils"/>
    </source>
</evidence>
<keyword evidence="3" id="KW-1185">Reference proteome</keyword>
<name>A0A516SCW2_9NEIS</name>
<accession>A0A516SCW2</accession>
<evidence type="ECO:0000313" key="2">
    <source>
        <dbReference type="EMBL" id="QDQ25992.1"/>
    </source>
</evidence>
<evidence type="ECO:0000313" key="3">
    <source>
        <dbReference type="Proteomes" id="UP000317550"/>
    </source>
</evidence>
<dbReference type="EMBL" id="CP041730">
    <property type="protein sequence ID" value="QDQ25992.1"/>
    <property type="molecule type" value="Genomic_DNA"/>
</dbReference>
<keyword evidence="1" id="KW-0175">Coiled coil</keyword>
<proteinExistence type="predicted"/>
<dbReference type="KEGG" id="cari:FNU76_06295"/>
<feature type="coiled-coil region" evidence="1">
    <location>
        <begin position="61"/>
        <end position="92"/>
    </location>
</feature>
<dbReference type="Proteomes" id="UP000317550">
    <property type="component" value="Chromosome"/>
</dbReference>
<protein>
    <submittedName>
        <fullName evidence="2">Uncharacterized protein</fullName>
    </submittedName>
</protein>
<organism evidence="2 3">
    <name type="scientific">Chitinimonas arctica</name>
    <dbReference type="NCBI Taxonomy" id="2594795"/>
    <lineage>
        <taxon>Bacteria</taxon>
        <taxon>Pseudomonadati</taxon>
        <taxon>Pseudomonadota</taxon>
        <taxon>Betaproteobacteria</taxon>
        <taxon>Neisseriales</taxon>
        <taxon>Chitinibacteraceae</taxon>
        <taxon>Chitinimonas</taxon>
    </lineage>
</organism>
<sequence>MPRLATAANALLAPATPSAPQRYAVALEYRITPAHGHSGVILDPDGPVSAVLAIDAVQGSHVDWEALAAKLATRAQQAEKEGRTEAAQAEREASRLCMELQARYGATTSKRKATLDRPSRRR</sequence>